<sequence length="155" mass="16709">MKKKHHVGTRALVLATVLIPICLIVAAASVGQTSRACPALLHGSSYSSVHLLVHPNVWAFDLSRLDPPNVWPSVDVVELGVPLMLVRQVDKPSVRVYPMGSVARHENVTIQKHGLLAFPNGLGTFPLMARGEREALASLSAPISQCRRGATVCHQ</sequence>
<dbReference type="AlphaFoldDB" id="A0AAD8V0S3"/>
<dbReference type="RefSeq" id="XP_060409182.1">
    <property type="nucleotide sequence ID" value="XM_060558947.1"/>
</dbReference>
<dbReference type="Proteomes" id="UP001230504">
    <property type="component" value="Unassembled WGS sequence"/>
</dbReference>
<keyword evidence="2" id="KW-1185">Reference proteome</keyword>
<dbReference type="GeneID" id="85443187"/>
<organism evidence="1 2">
    <name type="scientific">Colletotrichum navitas</name>
    <dbReference type="NCBI Taxonomy" id="681940"/>
    <lineage>
        <taxon>Eukaryota</taxon>
        <taxon>Fungi</taxon>
        <taxon>Dikarya</taxon>
        <taxon>Ascomycota</taxon>
        <taxon>Pezizomycotina</taxon>
        <taxon>Sordariomycetes</taxon>
        <taxon>Hypocreomycetidae</taxon>
        <taxon>Glomerellales</taxon>
        <taxon>Glomerellaceae</taxon>
        <taxon>Colletotrichum</taxon>
        <taxon>Colletotrichum graminicola species complex</taxon>
    </lineage>
</organism>
<evidence type="ECO:0000313" key="1">
    <source>
        <dbReference type="EMBL" id="KAK1573585.1"/>
    </source>
</evidence>
<gene>
    <name evidence="1" type="ORF">LY79DRAFT_568208</name>
</gene>
<reference evidence="1" key="1">
    <citation type="submission" date="2021-06" db="EMBL/GenBank/DDBJ databases">
        <title>Comparative genomics, transcriptomics and evolutionary studies reveal genomic signatures of adaptation to plant cell wall in hemibiotrophic fungi.</title>
        <authorList>
            <consortium name="DOE Joint Genome Institute"/>
            <person name="Baroncelli R."/>
            <person name="Diaz J.F."/>
            <person name="Benocci T."/>
            <person name="Peng M."/>
            <person name="Battaglia E."/>
            <person name="Haridas S."/>
            <person name="Andreopoulos W."/>
            <person name="Labutti K."/>
            <person name="Pangilinan J."/>
            <person name="Floch G.L."/>
            <person name="Makela M.R."/>
            <person name="Henrissat B."/>
            <person name="Grigoriev I.V."/>
            <person name="Crouch J.A."/>
            <person name="De Vries R.P."/>
            <person name="Sukno S.A."/>
            <person name="Thon M.R."/>
        </authorList>
    </citation>
    <scope>NUCLEOTIDE SEQUENCE</scope>
    <source>
        <strain evidence="1">CBS 125086</strain>
    </source>
</reference>
<evidence type="ECO:0000313" key="2">
    <source>
        <dbReference type="Proteomes" id="UP001230504"/>
    </source>
</evidence>
<accession>A0AAD8V0S3</accession>
<dbReference type="EMBL" id="JAHLJV010000089">
    <property type="protein sequence ID" value="KAK1573585.1"/>
    <property type="molecule type" value="Genomic_DNA"/>
</dbReference>
<protein>
    <submittedName>
        <fullName evidence="1">Uncharacterized protein</fullName>
    </submittedName>
</protein>
<name>A0AAD8V0S3_9PEZI</name>
<proteinExistence type="predicted"/>
<comment type="caution">
    <text evidence="1">The sequence shown here is derived from an EMBL/GenBank/DDBJ whole genome shotgun (WGS) entry which is preliminary data.</text>
</comment>